<dbReference type="SUPFAM" id="SSF52980">
    <property type="entry name" value="Restriction endonuclease-like"/>
    <property type="match status" value="1"/>
</dbReference>
<evidence type="ECO:0000313" key="3">
    <source>
        <dbReference type="Proteomes" id="UP000655037"/>
    </source>
</evidence>
<comment type="caution">
    <text evidence="2">The sequence shown here is derived from an EMBL/GenBank/DDBJ whole genome shotgun (WGS) entry which is preliminary data.</text>
</comment>
<feature type="domain" description="Restriction endonuclease type IV Mrr" evidence="1">
    <location>
        <begin position="11"/>
        <end position="122"/>
    </location>
</feature>
<dbReference type="EMBL" id="JACXXJ020000005">
    <property type="protein sequence ID" value="MBF2715082.1"/>
    <property type="molecule type" value="Genomic_DNA"/>
</dbReference>
<protein>
    <submittedName>
        <fullName evidence="2">Restriction endonuclease</fullName>
    </submittedName>
</protein>
<evidence type="ECO:0000259" key="1">
    <source>
        <dbReference type="Pfam" id="PF04471"/>
    </source>
</evidence>
<sequence length="211" mass="23804">MPLITAKVPDSWEELEDTIQATLAECGMKATRQATIKLPRGSVDVDVLAEETVDGMTSVTVCECKNWKARIPKEIVHAFRTVMQETGANKGYTISREGLQSGAIEAAEATNIHLVTFEQFQERYFEKWYRNRLWAIEDAIKNFYTYYEPLGQPGFHLLTTDDERAAYGEVAQFSPPQAPMLNDPRARLFGQRSGEKAIPDPRIAAVQIFVD</sequence>
<dbReference type="GO" id="GO:0004519">
    <property type="term" value="F:endonuclease activity"/>
    <property type="evidence" value="ECO:0007669"/>
    <property type="project" value="UniProtKB-KW"/>
</dbReference>
<keyword evidence="2" id="KW-0540">Nuclease</keyword>
<dbReference type="Pfam" id="PF04471">
    <property type="entry name" value="Mrr_cat"/>
    <property type="match status" value="1"/>
</dbReference>
<accession>A0AAE2UQ81</accession>
<dbReference type="InterPro" id="IPR007560">
    <property type="entry name" value="Restrct_endonuc_IV_Mrr"/>
</dbReference>
<evidence type="ECO:0000313" key="2">
    <source>
        <dbReference type="EMBL" id="MBF2715082.1"/>
    </source>
</evidence>
<keyword evidence="2" id="KW-0255">Endonuclease</keyword>
<reference evidence="2" key="1">
    <citation type="submission" date="2020-11" db="EMBL/GenBank/DDBJ databases">
        <title>Agrobacterium vitis strain K377 genome.</title>
        <authorList>
            <person name="Xi H."/>
        </authorList>
    </citation>
    <scope>NUCLEOTIDE SEQUENCE</scope>
    <source>
        <strain evidence="2">K377</strain>
    </source>
</reference>
<dbReference type="Proteomes" id="UP000655037">
    <property type="component" value="Unassembled WGS sequence"/>
</dbReference>
<dbReference type="GO" id="GO:0003677">
    <property type="term" value="F:DNA binding"/>
    <property type="evidence" value="ECO:0007669"/>
    <property type="project" value="InterPro"/>
</dbReference>
<dbReference type="AlphaFoldDB" id="A0AAE2UQ81"/>
<organism evidence="2 3">
    <name type="scientific">Agrobacterium vitis</name>
    <name type="common">Rhizobium vitis</name>
    <dbReference type="NCBI Taxonomy" id="373"/>
    <lineage>
        <taxon>Bacteria</taxon>
        <taxon>Pseudomonadati</taxon>
        <taxon>Pseudomonadota</taxon>
        <taxon>Alphaproteobacteria</taxon>
        <taxon>Hyphomicrobiales</taxon>
        <taxon>Rhizobiaceae</taxon>
        <taxon>Rhizobium/Agrobacterium group</taxon>
        <taxon>Agrobacterium</taxon>
    </lineage>
</organism>
<name>A0AAE2UQ81_AGRVI</name>
<gene>
    <name evidence="2" type="ORF">IEI95_012755</name>
</gene>
<proteinExistence type="predicted"/>
<dbReference type="RefSeq" id="WP_194416522.1">
    <property type="nucleotide sequence ID" value="NZ_JACXXJ020000005.1"/>
</dbReference>
<dbReference type="InterPro" id="IPR011335">
    <property type="entry name" value="Restrct_endonuc-II-like"/>
</dbReference>
<dbReference type="GO" id="GO:0009307">
    <property type="term" value="P:DNA restriction-modification system"/>
    <property type="evidence" value="ECO:0007669"/>
    <property type="project" value="InterPro"/>
</dbReference>
<keyword evidence="2" id="KW-0378">Hydrolase</keyword>